<comment type="caution">
    <text evidence="1">The sequence shown here is derived from an EMBL/GenBank/DDBJ whole genome shotgun (WGS) entry which is preliminary data.</text>
</comment>
<keyword evidence="2" id="KW-1185">Reference proteome</keyword>
<name>A0A2N9W055_9HYPH</name>
<organism evidence="1 2">
    <name type="scientific">Phyllobacterium zundukense</name>
    <dbReference type="NCBI Taxonomy" id="1867719"/>
    <lineage>
        <taxon>Bacteria</taxon>
        <taxon>Pseudomonadati</taxon>
        <taxon>Pseudomonadota</taxon>
        <taxon>Alphaproteobacteria</taxon>
        <taxon>Hyphomicrobiales</taxon>
        <taxon>Phyllobacteriaceae</taxon>
        <taxon>Phyllobacterium</taxon>
    </lineage>
</organism>
<dbReference type="KEGG" id="pht:BLM14_02410"/>
<evidence type="ECO:0000313" key="2">
    <source>
        <dbReference type="Proteomes" id="UP000232163"/>
    </source>
</evidence>
<accession>A0A2N9W055</accession>
<dbReference type="AlphaFoldDB" id="A0A2N9W055"/>
<gene>
    <name evidence="1" type="ORF">B5P45_08750</name>
</gene>
<dbReference type="EMBL" id="MZMT01000023">
    <property type="protein sequence ID" value="PIO45123.1"/>
    <property type="molecule type" value="Genomic_DNA"/>
</dbReference>
<sequence>MIDRNNITNRTEIKLDAPVSNVADKLTILTERDGKRQRKIYRFVDGAWEKDDAKFGFRWSFEQHEINSLDDLERVVKVASQSSTKTVIRGEPSAVARIAQNEQGFVLRRKEMCFDPAPRRWAMIDIDDFSMPGYNVAREPEKAIAALVREHFPAEFQDTKIAWQLSSSAGLKDPDMVKVHLWVWLSRPMHDDEMKAWCRMRGFPADMKVFDSIQLHYIADPQLIGAPDPVAQRWGRLEGSNDEVKVPHIDVEQIKADLHARGENLGDVVPGKDVAEILSKAGDGENGYGYHAPIRDAIMLAIRTTHPAKYEQMRGNLKTQIREAVLVAPRGGHHTLDYVKQAISDRSLDSSIDGAIRRENAQIMEVSPLPILMPFENAQAVFAAAFADFERFL</sequence>
<proteinExistence type="predicted"/>
<dbReference type="Proteomes" id="UP000232163">
    <property type="component" value="Unassembled WGS sequence"/>
</dbReference>
<protein>
    <submittedName>
        <fullName evidence="1">Uncharacterized protein</fullName>
    </submittedName>
</protein>
<dbReference type="OrthoDB" id="123525at2"/>
<dbReference type="RefSeq" id="WP_099997938.1">
    <property type="nucleotide sequence ID" value="NZ_CP017940.1"/>
</dbReference>
<evidence type="ECO:0000313" key="1">
    <source>
        <dbReference type="EMBL" id="PIO45123.1"/>
    </source>
</evidence>
<reference evidence="1 2" key="1">
    <citation type="journal article" date="2017" name="Int J Environ Stud">
        <title>Does the Miocene-Pliocene relict legume Oxytropis triphylla form nitrogen-fixing nodules with a combination of bacterial strains?</title>
        <authorList>
            <person name="Safronova V."/>
            <person name="Belimov A."/>
            <person name="Sazanova A."/>
            <person name="Kuznetsova I."/>
            <person name="Popova J."/>
            <person name="Andronov E."/>
            <person name="Verkhozina A."/>
            <person name="Tikhonovich I."/>
        </authorList>
    </citation>
    <scope>NUCLEOTIDE SEQUENCE [LARGE SCALE GENOMIC DNA]</scope>
    <source>
        <strain evidence="1 2">Tri-38</strain>
    </source>
</reference>